<gene>
    <name evidence="1" type="ORF">GCM10009107_58270</name>
</gene>
<proteinExistence type="predicted"/>
<dbReference type="RefSeq" id="WP_233446960.1">
    <property type="nucleotide sequence ID" value="NZ_VIDT01000565.1"/>
</dbReference>
<organism evidence="1 2">
    <name type="scientific">Ideonella azotifigens</name>
    <dbReference type="NCBI Taxonomy" id="513160"/>
    <lineage>
        <taxon>Bacteria</taxon>
        <taxon>Pseudomonadati</taxon>
        <taxon>Pseudomonadota</taxon>
        <taxon>Betaproteobacteria</taxon>
        <taxon>Burkholderiales</taxon>
        <taxon>Sphaerotilaceae</taxon>
        <taxon>Ideonella</taxon>
    </lineage>
</organism>
<dbReference type="Proteomes" id="UP001500279">
    <property type="component" value="Unassembled WGS sequence"/>
</dbReference>
<comment type="caution">
    <text evidence="1">The sequence shown here is derived from an EMBL/GenBank/DDBJ whole genome shotgun (WGS) entry which is preliminary data.</text>
</comment>
<reference evidence="1 2" key="1">
    <citation type="journal article" date="2019" name="Int. J. Syst. Evol. Microbiol.">
        <title>The Global Catalogue of Microorganisms (GCM) 10K type strain sequencing project: providing services to taxonomists for standard genome sequencing and annotation.</title>
        <authorList>
            <consortium name="The Broad Institute Genomics Platform"/>
            <consortium name="The Broad Institute Genome Sequencing Center for Infectious Disease"/>
            <person name="Wu L."/>
            <person name="Ma J."/>
        </authorList>
    </citation>
    <scope>NUCLEOTIDE SEQUENCE [LARGE SCALE GENOMIC DNA]</scope>
    <source>
        <strain evidence="1 2">JCM 15503</strain>
    </source>
</reference>
<evidence type="ECO:0000313" key="1">
    <source>
        <dbReference type="EMBL" id="GAA0768437.1"/>
    </source>
</evidence>
<protein>
    <recommendedName>
        <fullName evidence="3">Type II secretion system protein GspH</fullName>
    </recommendedName>
</protein>
<evidence type="ECO:0000313" key="2">
    <source>
        <dbReference type="Proteomes" id="UP001500279"/>
    </source>
</evidence>
<accession>A0ABN1KJT5</accession>
<name>A0ABN1KJT5_9BURK</name>
<dbReference type="EMBL" id="BAAAEW010000047">
    <property type="protein sequence ID" value="GAA0768437.1"/>
    <property type="molecule type" value="Genomic_DNA"/>
</dbReference>
<keyword evidence="2" id="KW-1185">Reference proteome</keyword>
<evidence type="ECO:0008006" key="3">
    <source>
        <dbReference type="Google" id="ProtNLM"/>
    </source>
</evidence>
<sequence length="136" mass="14294">MIVVAIIAIAMGIASLSLRDRAASKLEEEGARLSALLEGARARSRSMGLEVTWLPRSDGPGFNFLGLPDSIQLPTQWLDESTRAEVVGGGPLRLGPEPVIGAQQVVLQLEARRLVLATNGLGPFVQVDAANAAVTP</sequence>